<gene>
    <name evidence="5" type="ORF">DSTB1V02_LOCUS4336</name>
</gene>
<dbReference type="EMBL" id="CAJPEV010000638">
    <property type="protein sequence ID" value="CAG0887135.1"/>
    <property type="molecule type" value="Genomic_DNA"/>
</dbReference>
<dbReference type="InterPro" id="IPR038508">
    <property type="entry name" value="ArfGAP_dom_sf"/>
</dbReference>
<evidence type="ECO:0000313" key="6">
    <source>
        <dbReference type="Proteomes" id="UP000677054"/>
    </source>
</evidence>
<feature type="coiled-coil region" evidence="3">
    <location>
        <begin position="262"/>
        <end position="300"/>
    </location>
</feature>
<dbReference type="PANTHER" id="PTHR45686">
    <property type="entry name" value="ADP-RIBOSYLATION FACTOR GTPASE ACTIVATING PROTEIN 3, ISOFORM H-RELATED"/>
    <property type="match status" value="1"/>
</dbReference>
<accession>A0A7R8X5I7</accession>
<proteinExistence type="predicted"/>
<evidence type="ECO:0000256" key="1">
    <source>
        <dbReference type="ARBA" id="ARBA00022723"/>
    </source>
</evidence>
<dbReference type="PANTHER" id="PTHR45686:SF4">
    <property type="entry name" value="ADP-RIBOSYLATION FACTOR GTPASE ACTIVATING PROTEIN 3, ISOFORM H"/>
    <property type="match status" value="1"/>
</dbReference>
<feature type="compositionally biased region" description="Basic and acidic residues" evidence="4">
    <location>
        <begin position="113"/>
        <end position="151"/>
    </location>
</feature>
<name>A0A7R8X5I7_9CRUS</name>
<sequence length="547" mass="60240">MRCLVHKSSKCAFLIYFRVALKHFIKMEADQPSRQEIQVVFKKLRGLSSNKSNFFNQHGCSTTDAQQKYNSRAAQLYREKLHHAAIQAMRLHGTKLHLDDGESSQSHSPSPSSKEKDFFEEHSEFQPKHKSAFDRHEKGKDHQESHKGIKLHKDFTKATEHALEKSIDNHLVMLRTTYWLAKGNVATSKFSSLIALQESELEMKGVKPANGAMQMMGEGGDGPHLTSGSPSSAMGGSSRKNILGGKKKPGGQGLGGKRGLGAQRVATDFDEVQKRAEMLEEKGEEDKKRVQEAVKEAEDDQIHKLASMRLAYETLSMEQDKQKAKMDPKKAEQAERLGMGLGFRSGGVSHSAMTDMKTIDQDVPTQAVTEGKSRILEDTLWSPRTQTEEEDDFVILSSTGATSALPYASKTSEKPKSSWEKDLEERAERERNAGSSRRSEPITPAGEGDAVKKFANAKSISSDQFFGNSRDPSETSATSRFSGQSAISSDDYFGRETKAKGGSSSPGFNINAPDLDDVKESVRAGVTRVAGRLSTMANTVMSQLQVS</sequence>
<feature type="compositionally biased region" description="Polar residues" evidence="4">
    <location>
        <begin position="458"/>
        <end position="467"/>
    </location>
</feature>
<keyword evidence="2" id="KW-0862">Zinc</keyword>
<feature type="region of interest" description="Disordered" evidence="4">
    <location>
        <begin position="98"/>
        <end position="151"/>
    </location>
</feature>
<feature type="compositionally biased region" description="Low complexity" evidence="4">
    <location>
        <begin position="227"/>
        <end position="238"/>
    </location>
</feature>
<dbReference type="GO" id="GO:0000139">
    <property type="term" value="C:Golgi membrane"/>
    <property type="evidence" value="ECO:0007669"/>
    <property type="project" value="GOC"/>
</dbReference>
<evidence type="ECO:0000256" key="4">
    <source>
        <dbReference type="SAM" id="MobiDB-lite"/>
    </source>
</evidence>
<feature type="region of interest" description="Disordered" evidence="4">
    <location>
        <begin position="218"/>
        <end position="259"/>
    </location>
</feature>
<evidence type="ECO:0000256" key="2">
    <source>
        <dbReference type="ARBA" id="ARBA00022833"/>
    </source>
</evidence>
<feature type="compositionally biased region" description="Polar residues" evidence="4">
    <location>
        <begin position="474"/>
        <end position="488"/>
    </location>
</feature>
<feature type="region of interest" description="Disordered" evidence="4">
    <location>
        <begin position="404"/>
        <end position="516"/>
    </location>
</feature>
<dbReference type="GO" id="GO:0046872">
    <property type="term" value="F:metal ion binding"/>
    <property type="evidence" value="ECO:0007669"/>
    <property type="project" value="UniProtKB-KW"/>
</dbReference>
<evidence type="ECO:0008006" key="7">
    <source>
        <dbReference type="Google" id="ProtNLM"/>
    </source>
</evidence>
<protein>
    <recommendedName>
        <fullName evidence="7">ADP-ribosylation factor GTPase-activating protein 2</fullName>
    </recommendedName>
</protein>
<dbReference type="EMBL" id="LR900155">
    <property type="protein sequence ID" value="CAD7244440.1"/>
    <property type="molecule type" value="Genomic_DNA"/>
</dbReference>
<dbReference type="GO" id="GO:0048205">
    <property type="term" value="P:COPI coating of Golgi vesicle"/>
    <property type="evidence" value="ECO:0007669"/>
    <property type="project" value="TreeGrafter"/>
</dbReference>
<evidence type="ECO:0000313" key="5">
    <source>
        <dbReference type="EMBL" id="CAD7244440.1"/>
    </source>
</evidence>
<feature type="compositionally biased region" description="Low complexity" evidence="4">
    <location>
        <begin position="103"/>
        <end position="112"/>
    </location>
</feature>
<reference evidence="5" key="1">
    <citation type="submission" date="2020-11" db="EMBL/GenBank/DDBJ databases">
        <authorList>
            <person name="Tran Van P."/>
        </authorList>
    </citation>
    <scope>NUCLEOTIDE SEQUENCE</scope>
</reference>
<dbReference type="Gene3D" id="1.10.220.150">
    <property type="entry name" value="Arf GTPase activating protein"/>
    <property type="match status" value="1"/>
</dbReference>
<keyword evidence="1" id="KW-0479">Metal-binding</keyword>
<feature type="compositionally biased region" description="Basic and acidic residues" evidence="4">
    <location>
        <begin position="411"/>
        <end position="440"/>
    </location>
</feature>
<keyword evidence="3" id="KW-0175">Coiled coil</keyword>
<organism evidence="5">
    <name type="scientific">Darwinula stevensoni</name>
    <dbReference type="NCBI Taxonomy" id="69355"/>
    <lineage>
        <taxon>Eukaryota</taxon>
        <taxon>Metazoa</taxon>
        <taxon>Ecdysozoa</taxon>
        <taxon>Arthropoda</taxon>
        <taxon>Crustacea</taxon>
        <taxon>Oligostraca</taxon>
        <taxon>Ostracoda</taxon>
        <taxon>Podocopa</taxon>
        <taxon>Podocopida</taxon>
        <taxon>Darwinulocopina</taxon>
        <taxon>Darwinuloidea</taxon>
        <taxon>Darwinulidae</taxon>
        <taxon>Darwinula</taxon>
    </lineage>
</organism>
<dbReference type="Proteomes" id="UP000677054">
    <property type="component" value="Unassembled WGS sequence"/>
</dbReference>
<feature type="compositionally biased region" description="Gly residues" evidence="4">
    <location>
        <begin position="250"/>
        <end position="259"/>
    </location>
</feature>
<dbReference type="OrthoDB" id="983479at2759"/>
<dbReference type="AlphaFoldDB" id="A0A7R8X5I7"/>
<evidence type="ECO:0000256" key="3">
    <source>
        <dbReference type="SAM" id="Coils"/>
    </source>
</evidence>
<keyword evidence="6" id="KW-1185">Reference proteome</keyword>